<organism evidence="2 3">
    <name type="scientific">Micromonospora endolithica</name>
    <dbReference type="NCBI Taxonomy" id="230091"/>
    <lineage>
        <taxon>Bacteria</taxon>
        <taxon>Bacillati</taxon>
        <taxon>Actinomycetota</taxon>
        <taxon>Actinomycetes</taxon>
        <taxon>Micromonosporales</taxon>
        <taxon>Micromonosporaceae</taxon>
        <taxon>Micromonospora</taxon>
    </lineage>
</organism>
<dbReference type="EMBL" id="RBAK01000004">
    <property type="protein sequence ID" value="RKN47530.1"/>
    <property type="molecule type" value="Genomic_DNA"/>
</dbReference>
<dbReference type="RefSeq" id="WP_120728302.1">
    <property type="nucleotide sequence ID" value="NZ_RBAK01000004.1"/>
</dbReference>
<reference evidence="2 3" key="1">
    <citation type="journal article" date="2004" name="Syst. Appl. Microbiol.">
        <title>Cryptoendolithic actinomycetes from antarctic sandstone rock samples: Micromonospora endolithica sp. nov. and two isolates related to Micromonospora coerulea Jensen 1932.</title>
        <authorList>
            <person name="Hirsch P."/>
            <person name="Mevs U."/>
            <person name="Kroppenstedt R.M."/>
            <person name="Schumann P."/>
            <person name="Stackebrandt E."/>
        </authorList>
    </citation>
    <scope>NUCLEOTIDE SEQUENCE [LARGE SCALE GENOMIC DNA]</scope>
    <source>
        <strain evidence="2 3">JCM 12677</strain>
    </source>
</reference>
<comment type="caution">
    <text evidence="2">The sequence shown here is derived from an EMBL/GenBank/DDBJ whole genome shotgun (WGS) entry which is preliminary data.</text>
</comment>
<dbReference type="AlphaFoldDB" id="A0A3A9ZGU6"/>
<keyword evidence="3" id="KW-1185">Reference proteome</keyword>
<dbReference type="Proteomes" id="UP000281726">
    <property type="component" value="Unassembled WGS sequence"/>
</dbReference>
<feature type="region of interest" description="Disordered" evidence="1">
    <location>
        <begin position="47"/>
        <end position="69"/>
    </location>
</feature>
<evidence type="ECO:0000256" key="1">
    <source>
        <dbReference type="SAM" id="MobiDB-lite"/>
    </source>
</evidence>
<evidence type="ECO:0008006" key="4">
    <source>
        <dbReference type="Google" id="ProtNLM"/>
    </source>
</evidence>
<proteinExistence type="predicted"/>
<feature type="compositionally biased region" description="Basic and acidic residues" evidence="1">
    <location>
        <begin position="60"/>
        <end position="69"/>
    </location>
</feature>
<feature type="compositionally biased region" description="Low complexity" evidence="1">
    <location>
        <begin position="47"/>
        <end position="58"/>
    </location>
</feature>
<name>A0A3A9ZGU6_9ACTN</name>
<accession>A0A3A9ZGU6</accession>
<protein>
    <recommendedName>
        <fullName evidence="4">FXSXX-COOH protein</fullName>
    </recommendedName>
</protein>
<evidence type="ECO:0000313" key="3">
    <source>
        <dbReference type="Proteomes" id="UP000281726"/>
    </source>
</evidence>
<gene>
    <name evidence="2" type="ORF">D7223_12155</name>
</gene>
<evidence type="ECO:0000313" key="2">
    <source>
        <dbReference type="EMBL" id="RKN47530.1"/>
    </source>
</evidence>
<sequence>MDMPSTEIEVELLDLSTVDVATLRSVPATDLETTIRRVNARITDAEGSISGYSGSFSGRMRPENEPEPD</sequence>